<keyword evidence="4 8" id="KW-0028">Amino-acid biosynthesis</keyword>
<evidence type="ECO:0000256" key="3">
    <source>
        <dbReference type="ARBA" id="ARBA00013085"/>
    </source>
</evidence>
<dbReference type="OrthoDB" id="9791620at2"/>
<dbReference type="InterPro" id="IPR010140">
    <property type="entry name" value="Histidinol_P_phosphatase_HisJ"/>
</dbReference>
<dbReference type="UniPathway" id="UPA00031">
    <property type="reaction ID" value="UER00013"/>
</dbReference>
<comment type="pathway">
    <text evidence="1 8">Amino-acid biosynthesis; L-histidine biosynthesis; L-histidine from 5-phospho-alpha-D-ribose 1-diphosphate: step 8/9.</text>
</comment>
<organism evidence="10 11">
    <name type="scientific">Sedimentibacter saalensis</name>
    <dbReference type="NCBI Taxonomy" id="130788"/>
    <lineage>
        <taxon>Bacteria</taxon>
        <taxon>Bacillati</taxon>
        <taxon>Bacillota</taxon>
        <taxon>Tissierellia</taxon>
        <taxon>Sedimentibacter</taxon>
    </lineage>
</organism>
<dbReference type="PANTHER" id="PTHR21039:SF0">
    <property type="entry name" value="HISTIDINOL-PHOSPHATASE"/>
    <property type="match status" value="1"/>
</dbReference>
<dbReference type="InterPro" id="IPR003141">
    <property type="entry name" value="Pol/His_phosphatase_N"/>
</dbReference>
<feature type="domain" description="Polymerase/histidinol phosphatase N-terminal" evidence="9">
    <location>
        <begin position="4"/>
        <end position="85"/>
    </location>
</feature>
<dbReference type="AlphaFoldDB" id="A0A562J9E4"/>
<dbReference type="EMBL" id="VLKH01000005">
    <property type="protein sequence ID" value="TWH79832.1"/>
    <property type="molecule type" value="Genomic_DNA"/>
</dbReference>
<keyword evidence="11" id="KW-1185">Reference proteome</keyword>
<evidence type="ECO:0000259" key="9">
    <source>
        <dbReference type="SMART" id="SM00481"/>
    </source>
</evidence>
<evidence type="ECO:0000256" key="4">
    <source>
        <dbReference type="ARBA" id="ARBA00022605"/>
    </source>
</evidence>
<evidence type="ECO:0000256" key="6">
    <source>
        <dbReference type="ARBA" id="ARBA00023102"/>
    </source>
</evidence>
<evidence type="ECO:0000256" key="2">
    <source>
        <dbReference type="ARBA" id="ARBA00009152"/>
    </source>
</evidence>
<dbReference type="InterPro" id="IPR004013">
    <property type="entry name" value="PHP_dom"/>
</dbReference>
<proteinExistence type="inferred from homology"/>
<name>A0A562J9E4_9FIRM</name>
<protein>
    <recommendedName>
        <fullName evidence="3 8">Histidinol-phosphatase</fullName>
        <shortName evidence="8">HolPase</shortName>
        <ecNumber evidence="3 8">3.1.3.15</ecNumber>
    </recommendedName>
</protein>
<dbReference type="CDD" id="cd12110">
    <property type="entry name" value="PHP_HisPPase_Hisj_like"/>
    <property type="match status" value="1"/>
</dbReference>
<dbReference type="RefSeq" id="WP_145083173.1">
    <property type="nucleotide sequence ID" value="NZ_VLKH01000005.1"/>
</dbReference>
<comment type="caution">
    <text evidence="10">The sequence shown here is derived from an EMBL/GenBank/DDBJ whole genome shotgun (WGS) entry which is preliminary data.</text>
</comment>
<dbReference type="PANTHER" id="PTHR21039">
    <property type="entry name" value="HISTIDINOL PHOSPHATASE-RELATED"/>
    <property type="match status" value="1"/>
</dbReference>
<dbReference type="NCBIfam" id="NF005996">
    <property type="entry name" value="PRK08123.1"/>
    <property type="match status" value="1"/>
</dbReference>
<comment type="similarity">
    <text evidence="2 8">Belongs to the PHP hydrolase family. HisK subfamily.</text>
</comment>
<accession>A0A562J9E4</accession>
<dbReference type="Gene3D" id="3.20.20.140">
    <property type="entry name" value="Metal-dependent hydrolases"/>
    <property type="match status" value="1"/>
</dbReference>
<dbReference type="InterPro" id="IPR016195">
    <property type="entry name" value="Pol/histidinol_Pase-like"/>
</dbReference>
<comment type="catalytic activity">
    <reaction evidence="7 8">
        <text>L-histidinol phosphate + H2O = L-histidinol + phosphate</text>
        <dbReference type="Rhea" id="RHEA:14465"/>
        <dbReference type="ChEBI" id="CHEBI:15377"/>
        <dbReference type="ChEBI" id="CHEBI:43474"/>
        <dbReference type="ChEBI" id="CHEBI:57699"/>
        <dbReference type="ChEBI" id="CHEBI:57980"/>
        <dbReference type="EC" id="3.1.3.15"/>
    </reaction>
</comment>
<evidence type="ECO:0000256" key="8">
    <source>
        <dbReference type="RuleBase" id="RU366003"/>
    </source>
</evidence>
<dbReference type="SMART" id="SM00481">
    <property type="entry name" value="POLIIIAc"/>
    <property type="match status" value="1"/>
</dbReference>
<evidence type="ECO:0000313" key="10">
    <source>
        <dbReference type="EMBL" id="TWH79832.1"/>
    </source>
</evidence>
<evidence type="ECO:0000256" key="5">
    <source>
        <dbReference type="ARBA" id="ARBA00022801"/>
    </source>
</evidence>
<keyword evidence="5 8" id="KW-0378">Hydrolase</keyword>
<keyword evidence="6 8" id="KW-0368">Histidine biosynthesis</keyword>
<dbReference type="Proteomes" id="UP000315343">
    <property type="component" value="Unassembled WGS sequence"/>
</dbReference>
<evidence type="ECO:0000256" key="1">
    <source>
        <dbReference type="ARBA" id="ARBA00004970"/>
    </source>
</evidence>
<dbReference type="SUPFAM" id="SSF89550">
    <property type="entry name" value="PHP domain-like"/>
    <property type="match status" value="1"/>
</dbReference>
<gene>
    <name evidence="10" type="ORF">LY60_02151</name>
</gene>
<sequence length="280" mass="32182">MNLTNLHTHTLYCDGMYSAEDMILAAINLKFQSIGISTHGPTPFVSDWNIQSGRVENYMEEITVLKEKYKNQIDVLLGMELDYIPGIGFDELSRSLIKRLDYYIGSVHYLGYFESGIMWTVDYNLEELTQGIKESFGGNARHAVELYYKMISEMATNYQPPIIGHLDLFKKNNKDNALFDEKEDWYVKAVENCLKVIKNTSCSIEINTGGIARGYTKEQYPSTFILKMIKDMEIPVVINSDAHTKEGIDCKFTEMYDLVRELGFNSLNYLTKEGWSKQNI</sequence>
<evidence type="ECO:0000313" key="11">
    <source>
        <dbReference type="Proteomes" id="UP000315343"/>
    </source>
</evidence>
<dbReference type="NCBIfam" id="TIGR01856">
    <property type="entry name" value="hisJ_fam"/>
    <property type="match status" value="1"/>
</dbReference>
<dbReference type="EC" id="3.1.3.15" evidence="3 8"/>
<dbReference type="GO" id="GO:0000105">
    <property type="term" value="P:L-histidine biosynthetic process"/>
    <property type="evidence" value="ECO:0007669"/>
    <property type="project" value="UniProtKB-UniRule"/>
</dbReference>
<reference evidence="10 11" key="1">
    <citation type="submission" date="2019-07" db="EMBL/GenBank/DDBJ databases">
        <title>Genomic Encyclopedia of Type Strains, Phase I: the one thousand microbial genomes (KMG-I) project.</title>
        <authorList>
            <person name="Kyrpides N."/>
        </authorList>
    </citation>
    <scope>NUCLEOTIDE SEQUENCE [LARGE SCALE GENOMIC DNA]</scope>
    <source>
        <strain evidence="10 11">DSM 13558</strain>
    </source>
</reference>
<dbReference type="GO" id="GO:0004401">
    <property type="term" value="F:histidinol-phosphatase activity"/>
    <property type="evidence" value="ECO:0007669"/>
    <property type="project" value="UniProtKB-UniRule"/>
</dbReference>
<dbReference type="GO" id="GO:0005737">
    <property type="term" value="C:cytoplasm"/>
    <property type="evidence" value="ECO:0007669"/>
    <property type="project" value="TreeGrafter"/>
</dbReference>
<dbReference type="Pfam" id="PF02811">
    <property type="entry name" value="PHP"/>
    <property type="match status" value="1"/>
</dbReference>
<evidence type="ECO:0000256" key="7">
    <source>
        <dbReference type="ARBA" id="ARBA00049158"/>
    </source>
</evidence>